<reference evidence="1" key="1">
    <citation type="journal article" date="2017" name="Appl. Environ. Microbiol.">
        <title>Molecular characterization of an Endozoicomonas-like organism causing infection in king scallop Pecten maximus L.</title>
        <authorList>
            <person name="Cano I."/>
            <person name="van Aerle R."/>
            <person name="Ross S."/>
            <person name="Verner-Jeffreys D.W."/>
            <person name="Paley R.K."/>
            <person name="Rimmer G."/>
            <person name="Ryder D."/>
            <person name="Hooper P."/>
            <person name="Stone D."/>
            <person name="Feist S.W."/>
        </authorList>
    </citation>
    <scope>NUCLEOTIDE SEQUENCE</scope>
</reference>
<dbReference type="Gene3D" id="3.30.420.10">
    <property type="entry name" value="Ribonuclease H-like superfamily/Ribonuclease H"/>
    <property type="match status" value="1"/>
</dbReference>
<proteinExistence type="predicted"/>
<gene>
    <name evidence="1" type="ORF">CI610_03325</name>
</gene>
<comment type="caution">
    <text evidence="1">The sequence shown here is derived from an EMBL/GenBank/DDBJ whole genome shotgun (WGS) entry which is preliminary data.</text>
</comment>
<organism evidence="1">
    <name type="scientific">invertebrate metagenome</name>
    <dbReference type="NCBI Taxonomy" id="1711999"/>
    <lineage>
        <taxon>unclassified sequences</taxon>
        <taxon>metagenomes</taxon>
        <taxon>organismal metagenomes</taxon>
    </lineage>
</organism>
<dbReference type="GO" id="GO:0003676">
    <property type="term" value="F:nucleic acid binding"/>
    <property type="evidence" value="ECO:0007669"/>
    <property type="project" value="InterPro"/>
</dbReference>
<accession>A0A2H9T3I5</accession>
<protein>
    <submittedName>
        <fullName evidence="1">Uncharacterized protein</fullName>
    </submittedName>
</protein>
<dbReference type="InterPro" id="IPR036397">
    <property type="entry name" value="RNaseH_sf"/>
</dbReference>
<dbReference type="AlphaFoldDB" id="A0A2H9T3I5"/>
<name>A0A2H9T3I5_9ZZZZ</name>
<evidence type="ECO:0000313" key="1">
    <source>
        <dbReference type="EMBL" id="PJE77747.1"/>
    </source>
</evidence>
<dbReference type="EMBL" id="NSIT01000395">
    <property type="protein sequence ID" value="PJE77747.1"/>
    <property type="molecule type" value="Genomic_DNA"/>
</dbReference>
<sequence length="41" mass="4792">MVRVVSEIWNQLDQTRIQALYESIPKRIQAVIKAKGCITKY</sequence>